<dbReference type="RefSeq" id="WP_382384284.1">
    <property type="nucleotide sequence ID" value="NZ_JBHMEZ010000029.1"/>
</dbReference>
<dbReference type="Pfam" id="PF04773">
    <property type="entry name" value="FecR"/>
    <property type="match status" value="1"/>
</dbReference>
<dbReference type="InterPro" id="IPR032508">
    <property type="entry name" value="FecR_C"/>
</dbReference>
<dbReference type="Gene3D" id="3.55.50.30">
    <property type="match status" value="1"/>
</dbReference>
<dbReference type="Gene3D" id="2.60.120.1440">
    <property type="match status" value="1"/>
</dbReference>
<sequence length="344" mass="39239">MENQIETLIVISFTESLSKDDQAILDSWIKESLENENKYEAYKELWAKSSGLASAPSIDVEAALIKTKKRIHDFRFKRLKRVVLPVAAMLVVLLGLTFFMKGGFENNMLSNQSEDIVYQEVKAAYGTKTELVLADGTVVWLNSGSTLRFPMSFNTLDQRKVYLDGEGYFDVTKNKNKPFIVNTGEVNVKVYGTAFNVSAYSEYNSMSVALVEGKVSLEDNKEVELTMLTPNDVVECDFETKKINKSSNVEMEKYTAWKDGYMMFYGDPISVIIKKIEKWYNVDITIADKELEAYRFTATFHDESLEQMLDLLKVSSPMDYEIIHSEKLINNTFSTKKIVLTKSK</sequence>
<dbReference type="InterPro" id="IPR006860">
    <property type="entry name" value="FecR"/>
</dbReference>
<keyword evidence="1" id="KW-0812">Transmembrane</keyword>
<evidence type="ECO:0000313" key="4">
    <source>
        <dbReference type="EMBL" id="MFB9054644.1"/>
    </source>
</evidence>
<dbReference type="PANTHER" id="PTHR30273">
    <property type="entry name" value="PERIPLASMIC SIGNAL SENSOR AND SIGMA FACTOR ACTIVATOR FECR-RELATED"/>
    <property type="match status" value="1"/>
</dbReference>
<feature type="transmembrane region" description="Helical" evidence="1">
    <location>
        <begin position="82"/>
        <end position="100"/>
    </location>
</feature>
<evidence type="ECO:0000259" key="2">
    <source>
        <dbReference type="Pfam" id="PF04773"/>
    </source>
</evidence>
<gene>
    <name evidence="4" type="ORF">ACFFVB_16265</name>
</gene>
<keyword evidence="1" id="KW-1133">Transmembrane helix</keyword>
<evidence type="ECO:0000256" key="1">
    <source>
        <dbReference type="SAM" id="Phobius"/>
    </source>
</evidence>
<evidence type="ECO:0000259" key="3">
    <source>
        <dbReference type="Pfam" id="PF16344"/>
    </source>
</evidence>
<dbReference type="EMBL" id="JBHMEZ010000029">
    <property type="protein sequence ID" value="MFB9054644.1"/>
    <property type="molecule type" value="Genomic_DNA"/>
</dbReference>
<keyword evidence="5" id="KW-1185">Reference proteome</keyword>
<dbReference type="Pfam" id="PF16344">
    <property type="entry name" value="FecR_C"/>
    <property type="match status" value="1"/>
</dbReference>
<feature type="domain" description="FecR protein" evidence="2">
    <location>
        <begin position="121"/>
        <end position="215"/>
    </location>
</feature>
<feature type="domain" description="Protein FecR C-terminal" evidence="3">
    <location>
        <begin position="261"/>
        <end position="324"/>
    </location>
</feature>
<keyword evidence="1" id="KW-0472">Membrane</keyword>
<evidence type="ECO:0000313" key="5">
    <source>
        <dbReference type="Proteomes" id="UP001589605"/>
    </source>
</evidence>
<dbReference type="PIRSF" id="PIRSF018266">
    <property type="entry name" value="FecR"/>
    <property type="match status" value="1"/>
</dbReference>
<organism evidence="4 5">
    <name type="scientific">Formosa undariae</name>
    <dbReference type="NCBI Taxonomy" id="1325436"/>
    <lineage>
        <taxon>Bacteria</taxon>
        <taxon>Pseudomonadati</taxon>
        <taxon>Bacteroidota</taxon>
        <taxon>Flavobacteriia</taxon>
        <taxon>Flavobacteriales</taxon>
        <taxon>Flavobacteriaceae</taxon>
        <taxon>Formosa</taxon>
    </lineage>
</organism>
<dbReference type="InterPro" id="IPR012373">
    <property type="entry name" value="Ferrdict_sens_TM"/>
</dbReference>
<dbReference type="PANTHER" id="PTHR30273:SF2">
    <property type="entry name" value="PROTEIN FECR"/>
    <property type="match status" value="1"/>
</dbReference>
<comment type="caution">
    <text evidence="4">The sequence shown here is derived from an EMBL/GenBank/DDBJ whole genome shotgun (WGS) entry which is preliminary data.</text>
</comment>
<reference evidence="4 5" key="1">
    <citation type="submission" date="2024-09" db="EMBL/GenBank/DDBJ databases">
        <authorList>
            <person name="Sun Q."/>
            <person name="Mori K."/>
        </authorList>
    </citation>
    <scope>NUCLEOTIDE SEQUENCE [LARGE SCALE GENOMIC DNA]</scope>
    <source>
        <strain evidence="4 5">CECT 8286</strain>
    </source>
</reference>
<proteinExistence type="predicted"/>
<protein>
    <submittedName>
        <fullName evidence="4">FecR family protein</fullName>
    </submittedName>
</protein>
<accession>A0ABV5F5H5</accession>
<dbReference type="Proteomes" id="UP001589605">
    <property type="component" value="Unassembled WGS sequence"/>
</dbReference>
<name>A0ABV5F5H5_9FLAO</name>